<reference evidence="1 2" key="1">
    <citation type="submission" date="2017-11" db="EMBL/GenBank/DDBJ databases">
        <title>Infants hospitalized years apart are colonized by the same room-sourced microbial strains.</title>
        <authorList>
            <person name="Brooks B."/>
            <person name="Olm M.R."/>
            <person name="Firek B.A."/>
            <person name="Baker R."/>
            <person name="Thomas B.C."/>
            <person name="Morowitz M.J."/>
            <person name="Banfield J.F."/>
        </authorList>
    </citation>
    <scope>NUCLEOTIDE SEQUENCE [LARGE SCALE GENOMIC DNA]</scope>
    <source>
        <strain evidence="1">S2_003_000_R3_20</strain>
    </source>
</reference>
<sequence>MSWKNKPTNFALTALKDADQHVQKIVGEVLQQVVVRSPVMDGEFRASHKVTLDSPDITYEKSIDASGANTIAEGLKVAVTAKIGGLVYVQSNSPYGDKLENGHSMQAPHGVYALTFQYVCEKYK</sequence>
<organism evidence="1 2">
    <name type="scientific">Acinetobacter johnsonii</name>
    <dbReference type="NCBI Taxonomy" id="40214"/>
    <lineage>
        <taxon>Bacteria</taxon>
        <taxon>Pseudomonadati</taxon>
        <taxon>Pseudomonadota</taxon>
        <taxon>Gammaproteobacteria</taxon>
        <taxon>Moraxellales</taxon>
        <taxon>Moraxellaceae</taxon>
        <taxon>Acinetobacter</taxon>
    </lineage>
</organism>
<proteinExistence type="predicted"/>
<evidence type="ECO:0000313" key="2">
    <source>
        <dbReference type="Proteomes" id="UP000249282"/>
    </source>
</evidence>
<gene>
    <name evidence="1" type="ORF">DI542_08445</name>
</gene>
<evidence type="ECO:0008006" key="3">
    <source>
        <dbReference type="Google" id="ProtNLM"/>
    </source>
</evidence>
<dbReference type="EMBL" id="QFQJ01000039">
    <property type="protein sequence ID" value="PZQ90139.1"/>
    <property type="molecule type" value="Genomic_DNA"/>
</dbReference>
<name>A0A2W5RMC9_ACIJO</name>
<dbReference type="Proteomes" id="UP000249282">
    <property type="component" value="Unassembled WGS sequence"/>
</dbReference>
<protein>
    <recommendedName>
        <fullName evidence="3">HK97 gp10 family phage protein</fullName>
    </recommendedName>
</protein>
<comment type="caution">
    <text evidence="1">The sequence shown here is derived from an EMBL/GenBank/DDBJ whole genome shotgun (WGS) entry which is preliminary data.</text>
</comment>
<evidence type="ECO:0000313" key="1">
    <source>
        <dbReference type="EMBL" id="PZQ90139.1"/>
    </source>
</evidence>
<dbReference type="AlphaFoldDB" id="A0A2W5RMC9"/>
<accession>A0A2W5RMC9</accession>